<dbReference type="InterPro" id="IPR036942">
    <property type="entry name" value="Beta-barrel_TonB_sf"/>
</dbReference>
<evidence type="ECO:0000259" key="13">
    <source>
        <dbReference type="Pfam" id="PF07715"/>
    </source>
</evidence>
<keyword evidence="11" id="KW-0732">Signal</keyword>
<feature type="domain" description="TonB-dependent receptor-like beta-barrel" evidence="12">
    <location>
        <begin position="352"/>
        <end position="867"/>
    </location>
</feature>
<gene>
    <name evidence="14" type="ORF">B7G68_12100</name>
</gene>
<keyword evidence="2 8" id="KW-0813">Transport</keyword>
<evidence type="ECO:0000256" key="1">
    <source>
        <dbReference type="ARBA" id="ARBA00004571"/>
    </source>
</evidence>
<name>A0ABN5IUV8_9CAUL</name>
<keyword evidence="4 8" id="KW-0812">Transmembrane</keyword>
<proteinExistence type="inferred from homology"/>
<evidence type="ECO:0000256" key="5">
    <source>
        <dbReference type="ARBA" id="ARBA00023077"/>
    </source>
</evidence>
<evidence type="ECO:0000313" key="15">
    <source>
        <dbReference type="Proteomes" id="UP000240527"/>
    </source>
</evidence>
<feature type="region of interest" description="Disordered" evidence="10">
    <location>
        <begin position="234"/>
        <end position="254"/>
    </location>
</feature>
<keyword evidence="3 8" id="KW-1134">Transmembrane beta strand</keyword>
<evidence type="ECO:0000256" key="6">
    <source>
        <dbReference type="ARBA" id="ARBA00023136"/>
    </source>
</evidence>
<dbReference type="Gene3D" id="2.170.130.10">
    <property type="entry name" value="TonB-dependent receptor, plug domain"/>
    <property type="match status" value="1"/>
</dbReference>
<dbReference type="Pfam" id="PF07715">
    <property type="entry name" value="Plug"/>
    <property type="match status" value="1"/>
</dbReference>
<keyword evidence="15" id="KW-1185">Reference proteome</keyword>
<feature type="domain" description="TonB-dependent receptor plug" evidence="13">
    <location>
        <begin position="63"/>
        <end position="179"/>
    </location>
</feature>
<feature type="chain" id="PRO_5045631464" evidence="11">
    <location>
        <begin position="30"/>
        <end position="902"/>
    </location>
</feature>
<comment type="subcellular location">
    <subcellularLocation>
        <location evidence="1 8">Cell outer membrane</location>
        <topology evidence="1 8">Multi-pass membrane protein</topology>
    </subcellularLocation>
</comment>
<keyword evidence="7 8" id="KW-0998">Cell outer membrane</keyword>
<evidence type="ECO:0000256" key="3">
    <source>
        <dbReference type="ARBA" id="ARBA00022452"/>
    </source>
</evidence>
<evidence type="ECO:0000256" key="9">
    <source>
        <dbReference type="RuleBase" id="RU003357"/>
    </source>
</evidence>
<dbReference type="EMBL" id="CP027850">
    <property type="protein sequence ID" value="AVQ02521.1"/>
    <property type="molecule type" value="Genomic_DNA"/>
</dbReference>
<protein>
    <submittedName>
        <fullName evidence="14">TonB-dependent receptor</fullName>
    </submittedName>
</protein>
<dbReference type="InterPro" id="IPR039426">
    <property type="entry name" value="TonB-dep_rcpt-like"/>
</dbReference>
<keyword evidence="6 8" id="KW-0472">Membrane</keyword>
<dbReference type="InterPro" id="IPR037066">
    <property type="entry name" value="Plug_dom_sf"/>
</dbReference>
<evidence type="ECO:0000256" key="7">
    <source>
        <dbReference type="ARBA" id="ARBA00023237"/>
    </source>
</evidence>
<dbReference type="PROSITE" id="PS52016">
    <property type="entry name" value="TONB_DEPENDENT_REC_3"/>
    <property type="match status" value="1"/>
</dbReference>
<dbReference type="SUPFAM" id="SSF56935">
    <property type="entry name" value="Porins"/>
    <property type="match status" value="1"/>
</dbReference>
<comment type="similarity">
    <text evidence="8 9">Belongs to the TonB-dependent receptor family.</text>
</comment>
<evidence type="ECO:0000256" key="11">
    <source>
        <dbReference type="SAM" id="SignalP"/>
    </source>
</evidence>
<dbReference type="Pfam" id="PF00593">
    <property type="entry name" value="TonB_dep_Rec_b-barrel"/>
    <property type="match status" value="1"/>
</dbReference>
<dbReference type="PANTHER" id="PTHR47234:SF2">
    <property type="entry name" value="TONB-DEPENDENT RECEPTOR"/>
    <property type="match status" value="1"/>
</dbReference>
<dbReference type="RefSeq" id="WP_013079471.1">
    <property type="nucleotide sequence ID" value="NZ_CP027850.1"/>
</dbReference>
<dbReference type="PANTHER" id="PTHR47234">
    <property type="match status" value="1"/>
</dbReference>
<evidence type="ECO:0000259" key="12">
    <source>
        <dbReference type="Pfam" id="PF00593"/>
    </source>
</evidence>
<reference evidence="14 15" key="1">
    <citation type="journal article" date="2015" name="Biotechnol. Bioeng.">
        <title>Genome sequence and phenotypic characterization of Caulobacter segnis.</title>
        <authorList>
            <person name="Patel S."/>
            <person name="Fletcher B."/>
            <person name="Scott D.C."/>
            <person name="Ely B."/>
        </authorList>
    </citation>
    <scope>NUCLEOTIDE SEQUENCE [LARGE SCALE GENOMIC DNA]</scope>
    <source>
        <strain evidence="14 15">TK0059</strain>
    </source>
</reference>
<dbReference type="Proteomes" id="UP000240527">
    <property type="component" value="Chromosome"/>
</dbReference>
<accession>A0ABN5IUV8</accession>
<evidence type="ECO:0000256" key="2">
    <source>
        <dbReference type="ARBA" id="ARBA00022448"/>
    </source>
</evidence>
<evidence type="ECO:0000256" key="8">
    <source>
        <dbReference type="PROSITE-ProRule" id="PRU01360"/>
    </source>
</evidence>
<dbReference type="InterPro" id="IPR012910">
    <property type="entry name" value="Plug_dom"/>
</dbReference>
<keyword evidence="14" id="KW-0675">Receptor</keyword>
<evidence type="ECO:0000256" key="10">
    <source>
        <dbReference type="SAM" id="MobiDB-lite"/>
    </source>
</evidence>
<dbReference type="InterPro" id="IPR000531">
    <property type="entry name" value="Beta-barrel_TonB"/>
</dbReference>
<evidence type="ECO:0000313" key="14">
    <source>
        <dbReference type="EMBL" id="AVQ02521.1"/>
    </source>
</evidence>
<dbReference type="Gene3D" id="2.40.170.20">
    <property type="entry name" value="TonB-dependent receptor, beta-barrel domain"/>
    <property type="match status" value="1"/>
</dbReference>
<evidence type="ECO:0000256" key="4">
    <source>
        <dbReference type="ARBA" id="ARBA00022692"/>
    </source>
</evidence>
<feature type="signal peptide" evidence="11">
    <location>
        <begin position="1"/>
        <end position="29"/>
    </location>
</feature>
<keyword evidence="5 9" id="KW-0798">TonB box</keyword>
<sequence>MKTTNSRHACVSHLAMIVAAWSAASAVQAQTAPQPSTIEDTAVSEIVVTGTSIRGVAAAGSPTVGVSLQDLKASGAGTPSDALRMLPQVLNLGADESRSSFNGGAQDAAANSTAVRTANLRGVGPEATLLLLNGRRLAPNGIIKALGDLDQIPTSAVARIEVVTDGASAIYGSDAVAGVVNLITRRSLDGGETTFRYGFADNVSQKQFSQTFGKTWDTGELFFSFEHNERGNLSGVDRDFASQNRTTRGGTDARPFTAAPGNIVIGGVRYALPAGNGVGINPSALVAGTANRYDEGAAADLLPKQNRNTILFNVHQHIGDKAEVWYEGFYTRRKYNLAAPPALFSLTVRNTNPWFVSPAGQTSETVEYRLTDDADPNSTGFENAQQNAIGFNYDLGKQWRIAAYADHSISRGFQDRKNVLNNAALTAALASSSQATAFNPFGDGTFNRTNNSALLDIIDANRATWGTNIAKDYSIKADGPIFDLPAGSVRVAVGAEYHDNSFKQTLEATNVLASGAATYKIVRNSRDIKTLYGELFVPIVGPSNALPGVQRLELSLAGRREDYSDFGNTTNPKIGVIYAPISDLTLRATYGTSFRAPSLIDSADQIKNIFIQNLTDPTSSTGVTRGIFTNGGNGQLGPETAKTWSAGLDWKPKAISGLSVSATWYKILYNNRIDVTPNTALANGSVYAAFVTRRPAASDTAGTAAFNALVAAALASPDLQNPVEPVANINVLIDGRRQNLGQLDQRGLDVSVRYAFSTPVGDWTVSTEVAKILKLERKTAASAPWQDVLDTFGNPIDLRVRGAVGWRSDGWSANLFANYTDSYLNTAVTPNVKVKSQTIFDATASYAFEREAGWAKDLRISANVMNLFDKDPPVVLNGTLSWDSQAASPLGRFVSVEISKAW</sequence>
<organism evidence="14 15">
    <name type="scientific">Caulobacter segnis</name>
    <dbReference type="NCBI Taxonomy" id="88688"/>
    <lineage>
        <taxon>Bacteria</taxon>
        <taxon>Pseudomonadati</taxon>
        <taxon>Pseudomonadota</taxon>
        <taxon>Alphaproteobacteria</taxon>
        <taxon>Caulobacterales</taxon>
        <taxon>Caulobacteraceae</taxon>
        <taxon>Caulobacter</taxon>
    </lineage>
</organism>